<dbReference type="EMBL" id="ABYH01000084">
    <property type="protein sequence ID" value="EEC97496.1"/>
    <property type="molecule type" value="Genomic_DNA"/>
</dbReference>
<evidence type="ECO:0000313" key="2">
    <source>
        <dbReference type="EMBL" id="EEC97496.1"/>
    </source>
</evidence>
<comment type="caution">
    <text evidence="2">The sequence shown here is derived from an EMBL/GenBank/DDBJ whole genome shotgun (WGS) entry which is preliminary data.</text>
</comment>
<proteinExistence type="predicted"/>
<feature type="region of interest" description="Disordered" evidence="1">
    <location>
        <begin position="1526"/>
        <end position="1546"/>
    </location>
</feature>
<dbReference type="Proteomes" id="UP000005510">
    <property type="component" value="Unassembled WGS sequence"/>
</dbReference>
<reference evidence="2 3" key="1">
    <citation type="submission" date="2008-10" db="EMBL/GenBank/DDBJ databases">
        <title>Draft genome sequence of Parabacteroides johnsonii (DSM 18315).</title>
        <authorList>
            <person name="Sudarsanam P."/>
            <person name="Ley R."/>
            <person name="Guruge J."/>
            <person name="Turnbaugh P.J."/>
            <person name="Mahowald M."/>
            <person name="Liep D."/>
            <person name="Gordon J."/>
        </authorList>
    </citation>
    <scope>NUCLEOTIDE SEQUENCE [LARGE SCALE GENOMIC DNA]</scope>
    <source>
        <strain evidence="2 3">DSM 18315</strain>
    </source>
</reference>
<evidence type="ECO:0000313" key="3">
    <source>
        <dbReference type="Proteomes" id="UP000005510"/>
    </source>
</evidence>
<dbReference type="STRING" id="537006.PRABACTJOHN_01105"/>
<accession>B7B7V5</accession>
<dbReference type="RefSeq" id="WP_008147520.1">
    <property type="nucleotide sequence ID" value="NZ_CP102285.1"/>
</dbReference>
<dbReference type="HOGENOM" id="CLU_001855_0_0_10"/>
<dbReference type="GeneID" id="93407327"/>
<reference evidence="2 3" key="2">
    <citation type="submission" date="2008-10" db="EMBL/GenBank/DDBJ databases">
        <authorList>
            <person name="Fulton L."/>
            <person name="Clifton S."/>
            <person name="Fulton B."/>
            <person name="Xu J."/>
            <person name="Minx P."/>
            <person name="Pepin K.H."/>
            <person name="Johnson M."/>
            <person name="Bhonagiri V."/>
            <person name="Nash W.E."/>
            <person name="Mardis E.R."/>
            <person name="Wilson R.K."/>
        </authorList>
    </citation>
    <scope>NUCLEOTIDE SEQUENCE [LARGE SCALE GENOMIC DNA]</scope>
    <source>
        <strain evidence="2 3">DSM 18315</strain>
    </source>
</reference>
<protein>
    <submittedName>
        <fullName evidence="2">Uncharacterized protein</fullName>
    </submittedName>
</protein>
<dbReference type="NCBIfam" id="TIGR04183">
    <property type="entry name" value="Por_Secre_tail"/>
    <property type="match status" value="1"/>
</dbReference>
<sequence>MMRRYTLYNIYKATRTLLLATGLLLAGGGVAWGQEDRINEEVIPNSEITEILYVVPGEPKTIEFQTNDASDKLDGYIRWYVESADGTRSITGLTEKNEFDEYSNGLAWYRSTTKHEDYPKNACSITCKFAKDQIEKGITLVYDASSASADREQRGTGGDQYWFLTPHSIGVRHKYIIKNASERSAALKAAKDSLVKIGGSNISSDISTLLKAPNKSACVLHTYTIHTPIQNGTNYRLPERLDNYYMGTTTPQVAQHVRWTMYGEDGGQLEQVDNKANILSYKFATADMDTTVSHKRYILTEVSADSSTWYPVSLLNIILEPFSLPLTESELDGFRSNPNYKDRFEDSLLVDGRYELLENISFEEQGEILSKEALIADPSLNYRKTPLIADSYYAFAAPQTYADKRDSRLSVGRGEYALYRTLNYTDISRRGDNYSGGQYMDYFPTDGYSIAVVDRLNETTNRAEFGYFMYLDAADEPGVITKIPVENLCANTSLIVSAWICDLAHKNGTNPGVHADVGFTFKRIDYDDKGDSTEVILTKYYTGALLHKPANPTNAHPAFWQQVSFKFSFSNAEISNDERSRYILEISNNCPKSNGADYGIDEIKVYRSLPNIDVQRKDACDASTLIVSSSYETLLHNMGWDLNPDILTGFDLKTVSTRKYRYGLMGDDPNADIETINMHVGNIYYGFVEDTTKSGADEETWITVNKDPDVAQLGLSKSIRVAVPTSPGEYIATTGGTEGLPTSRAKALEAEITMNLRAINDYNADTQRGPEGNKPPYYWPDAKEIDITGLQNSGGTLKASSAILADADLLNLYNAKIKELYSILHVPRIRCPWTEDGGKTICLSAIDVEDTDLKFWNELIGVDADGNNEYASGKYFVVLFSAADVLGSNNLTSSVVNLRSKCTLISEFYVLPSIRIVVNTKTETGGVTCIGEIHNMDAHLTAPAQDEYGNIIDDKVMEDLEKLYPGTEYTFDWFLGPETEYLKVLEGVSTDPNHIDLKSIIADLRTAQNLGVQPITEAAIDAVNTNVLNDAEKQLLKRLLNEGKLLTGKQVSFQFIDQIVAMPYVSGRTGLPADQADKLYCTDAQVVDLPTQSNVPELSVGFPDVQYADSWTVPLRLGLPNIRSGKTLADIPIQNAISFGMDPADGHCLKHVTANDTIFLVTNSADPAERYIPVAKLTNLYADNNEADDKNNVLSLVFDNTLRTGETLNWSDVFGTEQIYSLLIPFGEYESAGATDPIPGSCMGYARLLIKIVPEYLTWKGDDTGSWYSDNANWHRSTKGEIFLDAFGQSTEDANGYSYPMSAAFSPLYFTKITIPDSKQLALQDEKELRKDVVLPLDHMATDSIAYDMAVDSVSTDRYEIVPYYGNKVREIYFKPGATLMSQQYLTYDTARVEFTMKEDSSYWMSSPLKSVYAGDMYTLSDGVQNTPAFDYITYQEGTNSRWDPAFYQKAWDKAVAYAVSNTEDGTAVKDTGRVAAVKSNWSIEYNDVWVPYTLGKGFYARVAGKGATVRLPKADLDYKYESAPATRAAGPELSPQPTERDSSGRLANGEAIAITLENDVDGDGTHYLVGNPYMTYLNMHQFFNGTNNQSLQKKYWKLDRERGIEAIVGTPDVGWTGTETEDGAGGKAISGFIAPMEAFFVEVDPATVAPDKPAVVNFNTGMMATKAEATATSPVTRSISATSPVLTLTADRDGKKGRSVITLRDKASNAYQPQEDAVVLLDSELDAPVAYSVAGNRAAQVNALRSIDNIPVGVYNSRKGDVTVTIEGMDQLAEPLYLYDAYTRKSTLLEGDSHTLEISGESHGRYYLRSSAIGSVGDNAIAVYSVQSGKVIVSSTQEVRNIKVYSLSGAMVKNYMNLNTTQYTFNLPAGVYVVHAEGKDGAVKVEKVIVR</sequence>
<evidence type="ECO:0000256" key="1">
    <source>
        <dbReference type="SAM" id="MobiDB-lite"/>
    </source>
</evidence>
<name>B7B7V5_9BACT</name>
<organism evidence="2 3">
    <name type="scientific">Parabacteroides johnsonii DSM 18315</name>
    <dbReference type="NCBI Taxonomy" id="537006"/>
    <lineage>
        <taxon>Bacteria</taxon>
        <taxon>Pseudomonadati</taxon>
        <taxon>Bacteroidota</taxon>
        <taxon>Bacteroidia</taxon>
        <taxon>Bacteroidales</taxon>
        <taxon>Tannerellaceae</taxon>
        <taxon>Parabacteroides</taxon>
    </lineage>
</organism>
<gene>
    <name evidence="2" type="ORF">PRABACTJOHN_01105</name>
</gene>
<dbReference type="InterPro" id="IPR026444">
    <property type="entry name" value="Secre_tail"/>
</dbReference>